<dbReference type="SMART" id="SM00032">
    <property type="entry name" value="CCP"/>
    <property type="match status" value="1"/>
</dbReference>
<dbReference type="SUPFAM" id="SSF57535">
    <property type="entry name" value="Complement control module/SCR domain"/>
    <property type="match status" value="1"/>
</dbReference>
<name>A0A9Q0D2Y3_9TELE</name>
<keyword evidence="4" id="KW-0768">Sushi</keyword>
<keyword evidence="7" id="KW-1185">Reference proteome</keyword>
<dbReference type="AlphaFoldDB" id="A0A9Q0D2Y3"/>
<evidence type="ECO:0000256" key="2">
    <source>
        <dbReference type="ARBA" id="ARBA00022737"/>
    </source>
</evidence>
<reference evidence="6" key="1">
    <citation type="submission" date="2022-07" db="EMBL/GenBank/DDBJ databases">
        <title>Chromosome-level genome of Muraenolepis orangiensis.</title>
        <authorList>
            <person name="Kim J."/>
        </authorList>
    </citation>
    <scope>NUCLEOTIDE SEQUENCE</scope>
    <source>
        <strain evidence="6">KU_S4_2022</strain>
        <tissue evidence="6">Muscle</tissue>
    </source>
</reference>
<keyword evidence="2" id="KW-0677">Repeat</keyword>
<organism evidence="6 7">
    <name type="scientific">Muraenolepis orangiensis</name>
    <name type="common">Patagonian moray cod</name>
    <dbReference type="NCBI Taxonomy" id="630683"/>
    <lineage>
        <taxon>Eukaryota</taxon>
        <taxon>Metazoa</taxon>
        <taxon>Chordata</taxon>
        <taxon>Craniata</taxon>
        <taxon>Vertebrata</taxon>
        <taxon>Euteleostomi</taxon>
        <taxon>Actinopterygii</taxon>
        <taxon>Neopterygii</taxon>
        <taxon>Teleostei</taxon>
        <taxon>Neoteleostei</taxon>
        <taxon>Acanthomorphata</taxon>
        <taxon>Zeiogadaria</taxon>
        <taxon>Gadariae</taxon>
        <taxon>Gadiformes</taxon>
        <taxon>Muraenolepidoidei</taxon>
        <taxon>Muraenolepididae</taxon>
        <taxon>Muraenolepis</taxon>
    </lineage>
</organism>
<dbReference type="CDD" id="cd00033">
    <property type="entry name" value="CCP"/>
    <property type="match status" value="1"/>
</dbReference>
<comment type="caution">
    <text evidence="6">The sequence shown here is derived from an EMBL/GenBank/DDBJ whole genome shotgun (WGS) entry which is preliminary data.</text>
</comment>
<dbReference type="PROSITE" id="PS50923">
    <property type="entry name" value="SUSHI"/>
    <property type="match status" value="1"/>
</dbReference>
<proteinExistence type="predicted"/>
<dbReference type="PANTHER" id="PTHR45656:SF4">
    <property type="entry name" value="PROTEIN CBR-CLEC-78"/>
    <property type="match status" value="1"/>
</dbReference>
<evidence type="ECO:0000256" key="1">
    <source>
        <dbReference type="ARBA" id="ARBA00022729"/>
    </source>
</evidence>
<dbReference type="Gene3D" id="2.10.70.10">
    <property type="entry name" value="Complement Module, domain 1"/>
    <property type="match status" value="1"/>
</dbReference>
<accession>A0A9Q0D2Y3</accession>
<keyword evidence="1" id="KW-0732">Signal</keyword>
<dbReference type="PANTHER" id="PTHR45656">
    <property type="entry name" value="PROTEIN CBR-CLEC-78"/>
    <property type="match status" value="1"/>
</dbReference>
<evidence type="ECO:0000313" key="6">
    <source>
        <dbReference type="EMBL" id="KAJ3580703.1"/>
    </source>
</evidence>
<feature type="domain" description="Sushi" evidence="5">
    <location>
        <begin position="15"/>
        <end position="76"/>
    </location>
</feature>
<sequence>MCRRSLFVYSELRSSACGNPGVPPKGILNGTRFSLGDKIRYRCVTGYVLDGHSLLACVSNTAGVSVWDFPVPICRGAASPCSQVAFDLLSLREPAYSFDKQLAFSETPAASTALARPVTTPLAFSE</sequence>
<dbReference type="Proteomes" id="UP001148018">
    <property type="component" value="Unassembled WGS sequence"/>
</dbReference>
<gene>
    <name evidence="6" type="ORF">NHX12_034241</name>
</gene>
<evidence type="ECO:0000313" key="7">
    <source>
        <dbReference type="Proteomes" id="UP001148018"/>
    </source>
</evidence>
<comment type="caution">
    <text evidence="4">Lacks conserved residue(s) required for the propagation of feature annotation.</text>
</comment>
<dbReference type="InterPro" id="IPR035976">
    <property type="entry name" value="Sushi/SCR/CCP_sf"/>
</dbReference>
<dbReference type="InterPro" id="IPR000436">
    <property type="entry name" value="Sushi_SCR_CCP_dom"/>
</dbReference>
<dbReference type="EMBL" id="JANIIK010007699">
    <property type="protein sequence ID" value="KAJ3580703.1"/>
    <property type="molecule type" value="Genomic_DNA"/>
</dbReference>
<evidence type="ECO:0000259" key="5">
    <source>
        <dbReference type="PROSITE" id="PS50923"/>
    </source>
</evidence>
<dbReference type="OrthoDB" id="431034at2759"/>
<evidence type="ECO:0000256" key="3">
    <source>
        <dbReference type="ARBA" id="ARBA00023157"/>
    </source>
</evidence>
<keyword evidence="3" id="KW-1015">Disulfide bond</keyword>
<dbReference type="InterPro" id="IPR051277">
    <property type="entry name" value="SEZ6_CSMD_C4BPB_Regulators"/>
</dbReference>
<protein>
    <recommendedName>
        <fullName evidence="5">Sushi domain-containing protein</fullName>
    </recommendedName>
</protein>
<evidence type="ECO:0000256" key="4">
    <source>
        <dbReference type="PROSITE-ProRule" id="PRU00302"/>
    </source>
</evidence>